<dbReference type="Pfam" id="PF00339">
    <property type="entry name" value="Arrestin_N"/>
    <property type="match status" value="1"/>
</dbReference>
<keyword evidence="1" id="KW-0812">Transmembrane</keyword>
<dbReference type="GO" id="GO:0031625">
    <property type="term" value="F:ubiquitin protein ligase binding"/>
    <property type="evidence" value="ECO:0007669"/>
    <property type="project" value="TreeGrafter"/>
</dbReference>
<dbReference type="InterPro" id="IPR014756">
    <property type="entry name" value="Ig_E-set"/>
</dbReference>
<evidence type="ECO:0000313" key="3">
    <source>
        <dbReference type="EMBL" id="JAT60510.1"/>
    </source>
</evidence>
<dbReference type="GO" id="GO:0070086">
    <property type="term" value="P:ubiquitin-dependent endocytosis"/>
    <property type="evidence" value="ECO:0007669"/>
    <property type="project" value="TreeGrafter"/>
</dbReference>
<keyword evidence="1" id="KW-1133">Transmembrane helix</keyword>
<evidence type="ECO:0000259" key="2">
    <source>
        <dbReference type="Pfam" id="PF00339"/>
    </source>
</evidence>
<dbReference type="GO" id="GO:0005886">
    <property type="term" value="C:plasma membrane"/>
    <property type="evidence" value="ECO:0007669"/>
    <property type="project" value="TreeGrafter"/>
</dbReference>
<dbReference type="SUPFAM" id="SSF81296">
    <property type="entry name" value="E set domains"/>
    <property type="match status" value="1"/>
</dbReference>
<feature type="domain" description="Arrestin-like N-terminal" evidence="2">
    <location>
        <begin position="91"/>
        <end position="205"/>
    </location>
</feature>
<keyword evidence="3" id="KW-0436">Ligase</keyword>
<dbReference type="Gene3D" id="2.60.40.640">
    <property type="match status" value="1"/>
</dbReference>
<dbReference type="PANTHER" id="PTHR11188">
    <property type="entry name" value="ARRESTIN DOMAIN CONTAINING PROTEIN"/>
    <property type="match status" value="1"/>
</dbReference>
<accession>A0A1D1Z0T7</accession>
<dbReference type="AlphaFoldDB" id="A0A1D1Z0T7"/>
<proteinExistence type="predicted"/>
<dbReference type="GO" id="GO:0005829">
    <property type="term" value="C:cytosol"/>
    <property type="evidence" value="ECO:0007669"/>
    <property type="project" value="TreeGrafter"/>
</dbReference>
<keyword evidence="1" id="KW-0472">Membrane</keyword>
<dbReference type="InterPro" id="IPR014752">
    <property type="entry name" value="Arrestin-like_C"/>
</dbReference>
<reference evidence="3" key="1">
    <citation type="submission" date="2015-07" db="EMBL/GenBank/DDBJ databases">
        <title>Transcriptome Assembly of Anthurium amnicola.</title>
        <authorList>
            <person name="Suzuki J."/>
        </authorList>
    </citation>
    <scope>NUCLEOTIDE SEQUENCE</scope>
</reference>
<dbReference type="InterPro" id="IPR050357">
    <property type="entry name" value="Arrestin_domain-protein"/>
</dbReference>
<dbReference type="GO" id="GO:0030674">
    <property type="term" value="F:protein-macromolecule adaptor activity"/>
    <property type="evidence" value="ECO:0007669"/>
    <property type="project" value="TreeGrafter"/>
</dbReference>
<dbReference type="PANTHER" id="PTHR11188:SF17">
    <property type="entry name" value="FI21816P1"/>
    <property type="match status" value="1"/>
</dbReference>
<feature type="non-terminal residue" evidence="3">
    <location>
        <position position="1"/>
    </location>
</feature>
<name>A0A1D1Z0T7_9ARAE</name>
<dbReference type="InterPro" id="IPR011021">
    <property type="entry name" value="Arrestin-like_N"/>
</dbReference>
<dbReference type="EMBL" id="GDJX01007426">
    <property type="protein sequence ID" value="JAT60510.1"/>
    <property type="molecule type" value="Transcribed_RNA"/>
</dbReference>
<sequence length="476" mass="54708">KLICCQSVIQEESKKIIFSFFLLLLLLLRLITSFFLFISLLILEICFFFFCQRQKKMFSKNRNKGISLEIFIDDDFNGIMYGLPEESLGCKLSGKVVLNNRNLLSAKYLLFSFIGKISVACGPPMSFQRPEYSETKTIFRKECLFHDSATSHKNIPAGEHEYYFEFELPGHLPSSFKGTRGRIEYYCTAILARPVFRNDITVRKTVSLKRCLIDENRATQAHYTTFTEGVLDERIRYQISTPIMTFREGGLVHNELTLKSTDSDTVIESIEYGLKELVHYHTTGEEAMAVIANVNEERYPLGKRRIKIDQHIYDGSPITINFRLCPWVNCDVDSQLINVHHKLSFTVCISETSRVDNASVFGEELNRRSRRFSARNLRSSRTLSLPNIVNSQRSTLIAKVEKKRLQFEIPLIVTAKSSKPRQQSPPYAFVDRPPAYAIASMVPPPPEYIDTNTSEPELELMLQENLSDEYVAYDSQ</sequence>
<organism evidence="3">
    <name type="scientific">Anthurium amnicola</name>
    <dbReference type="NCBI Taxonomy" id="1678845"/>
    <lineage>
        <taxon>Eukaryota</taxon>
        <taxon>Viridiplantae</taxon>
        <taxon>Streptophyta</taxon>
        <taxon>Embryophyta</taxon>
        <taxon>Tracheophyta</taxon>
        <taxon>Spermatophyta</taxon>
        <taxon>Magnoliopsida</taxon>
        <taxon>Liliopsida</taxon>
        <taxon>Araceae</taxon>
        <taxon>Pothoideae</taxon>
        <taxon>Potheae</taxon>
        <taxon>Anthurium</taxon>
    </lineage>
</organism>
<gene>
    <name evidence="3" type="primary">creD_6</name>
    <name evidence="3" type="ORF">g.56091</name>
</gene>
<feature type="transmembrane region" description="Helical" evidence="1">
    <location>
        <begin position="17"/>
        <end position="50"/>
    </location>
</feature>
<protein>
    <submittedName>
        <fullName evidence="3">Putative HECT-type ubiquitin ligase-interacting protein creD</fullName>
    </submittedName>
</protein>
<evidence type="ECO:0000256" key="1">
    <source>
        <dbReference type="SAM" id="Phobius"/>
    </source>
</evidence>
<dbReference type="GO" id="GO:0016874">
    <property type="term" value="F:ligase activity"/>
    <property type="evidence" value="ECO:0007669"/>
    <property type="project" value="UniProtKB-KW"/>
</dbReference>